<dbReference type="Pfam" id="PF07610">
    <property type="entry name" value="DUF1573"/>
    <property type="match status" value="1"/>
</dbReference>
<evidence type="ECO:0008006" key="3">
    <source>
        <dbReference type="Google" id="ProtNLM"/>
    </source>
</evidence>
<organism evidence="1 2">
    <name type="scientific">Rhabdobacter roseus</name>
    <dbReference type="NCBI Taxonomy" id="1655419"/>
    <lineage>
        <taxon>Bacteria</taxon>
        <taxon>Pseudomonadati</taxon>
        <taxon>Bacteroidota</taxon>
        <taxon>Cytophagia</taxon>
        <taxon>Cytophagales</taxon>
        <taxon>Cytophagaceae</taxon>
        <taxon>Rhabdobacter</taxon>
    </lineage>
</organism>
<sequence length="144" mass="15374">MKNLAIAVLLLGLGVASCTQKDNQQQAQELNDKMPVFAVLDSVAYDFGTVQEGATVEHSFAFRNDGQFPLIINNVTASCGCTVPEWPREPIAPGGESTILVRFNSKGKPGPQVKTVTVYANTLPATSELRIQGIVEAAPDSTQI</sequence>
<dbReference type="PANTHER" id="PTHR37833">
    <property type="entry name" value="LIPOPROTEIN-RELATED"/>
    <property type="match status" value="1"/>
</dbReference>
<evidence type="ECO:0000313" key="1">
    <source>
        <dbReference type="EMBL" id="MBB5286495.1"/>
    </source>
</evidence>
<evidence type="ECO:0000313" key="2">
    <source>
        <dbReference type="Proteomes" id="UP000557307"/>
    </source>
</evidence>
<accession>A0A840TUA9</accession>
<dbReference type="InterPro" id="IPR013783">
    <property type="entry name" value="Ig-like_fold"/>
</dbReference>
<name>A0A840TUA9_9BACT</name>
<dbReference type="AlphaFoldDB" id="A0A840TUA9"/>
<dbReference type="PANTHER" id="PTHR37833:SF1">
    <property type="entry name" value="SIGNAL PEPTIDE PROTEIN"/>
    <property type="match status" value="1"/>
</dbReference>
<dbReference type="Proteomes" id="UP000557307">
    <property type="component" value="Unassembled WGS sequence"/>
</dbReference>
<dbReference type="Gene3D" id="2.60.40.10">
    <property type="entry name" value="Immunoglobulins"/>
    <property type="match status" value="1"/>
</dbReference>
<dbReference type="InterPro" id="IPR011467">
    <property type="entry name" value="DUF1573"/>
</dbReference>
<dbReference type="EMBL" id="JACHGF010000010">
    <property type="protein sequence ID" value="MBB5286495.1"/>
    <property type="molecule type" value="Genomic_DNA"/>
</dbReference>
<comment type="caution">
    <text evidence="1">The sequence shown here is derived from an EMBL/GenBank/DDBJ whole genome shotgun (WGS) entry which is preliminary data.</text>
</comment>
<keyword evidence="2" id="KW-1185">Reference proteome</keyword>
<protein>
    <recommendedName>
        <fullName evidence="3">DUF1573 domain-containing protein</fullName>
    </recommendedName>
</protein>
<reference evidence="1 2" key="1">
    <citation type="submission" date="2020-08" db="EMBL/GenBank/DDBJ databases">
        <title>Genomic Encyclopedia of Type Strains, Phase IV (KMG-IV): sequencing the most valuable type-strain genomes for metagenomic binning, comparative biology and taxonomic classification.</title>
        <authorList>
            <person name="Goeker M."/>
        </authorList>
    </citation>
    <scope>NUCLEOTIDE SEQUENCE [LARGE SCALE GENOMIC DNA]</scope>
    <source>
        <strain evidence="1 2">DSM 105074</strain>
    </source>
</reference>
<dbReference type="PROSITE" id="PS51257">
    <property type="entry name" value="PROKAR_LIPOPROTEIN"/>
    <property type="match status" value="1"/>
</dbReference>
<gene>
    <name evidence="1" type="ORF">HNQ92_004656</name>
</gene>
<proteinExistence type="predicted"/>